<organism evidence="6 7">
    <name type="scientific">Natrinema salifodinae</name>
    <dbReference type="NCBI Taxonomy" id="1202768"/>
    <lineage>
        <taxon>Archaea</taxon>
        <taxon>Methanobacteriati</taxon>
        <taxon>Methanobacteriota</taxon>
        <taxon>Stenosarchaea group</taxon>
        <taxon>Halobacteria</taxon>
        <taxon>Halobacteriales</taxon>
        <taxon>Natrialbaceae</taxon>
        <taxon>Natrinema</taxon>
    </lineage>
</organism>
<dbReference type="CDD" id="cd05300">
    <property type="entry name" value="2-Hacid_dh_1"/>
    <property type="match status" value="1"/>
</dbReference>
<dbReference type="Proteomes" id="UP000183275">
    <property type="component" value="Unassembled WGS sequence"/>
</dbReference>
<evidence type="ECO:0000256" key="1">
    <source>
        <dbReference type="ARBA" id="ARBA00023002"/>
    </source>
</evidence>
<evidence type="ECO:0000256" key="3">
    <source>
        <dbReference type="RuleBase" id="RU003719"/>
    </source>
</evidence>
<dbReference type="InterPro" id="IPR006139">
    <property type="entry name" value="D-isomer_2_OHA_DH_cat_dom"/>
</dbReference>
<dbReference type="Gene3D" id="3.40.50.720">
    <property type="entry name" value="NAD(P)-binding Rossmann-like Domain"/>
    <property type="match status" value="2"/>
</dbReference>
<dbReference type="OrthoDB" id="168224at2157"/>
<dbReference type="GO" id="GO:0016616">
    <property type="term" value="F:oxidoreductase activity, acting on the CH-OH group of donors, NAD or NADP as acceptor"/>
    <property type="evidence" value="ECO:0007669"/>
    <property type="project" value="InterPro"/>
</dbReference>
<keyword evidence="1 3" id="KW-0560">Oxidoreductase</keyword>
<keyword evidence="7" id="KW-1185">Reference proteome</keyword>
<evidence type="ECO:0000313" key="6">
    <source>
        <dbReference type="EMBL" id="SEV80013.1"/>
    </source>
</evidence>
<dbReference type="Pfam" id="PF00389">
    <property type="entry name" value="2-Hacid_dh"/>
    <property type="match status" value="1"/>
</dbReference>
<dbReference type="AlphaFoldDB" id="A0A1I0LY52"/>
<name>A0A1I0LY52_9EURY</name>
<comment type="similarity">
    <text evidence="3">Belongs to the D-isomer specific 2-hydroxyacid dehydrogenase family.</text>
</comment>
<protein>
    <submittedName>
        <fullName evidence="6">D-2-hydroxyacid dehydrogenase (NADP+)</fullName>
    </submittedName>
</protein>
<gene>
    <name evidence="6" type="ORF">SAMN05216285_0056</name>
</gene>
<dbReference type="PROSITE" id="PS00671">
    <property type="entry name" value="D_2_HYDROXYACID_DH_3"/>
    <property type="match status" value="1"/>
</dbReference>
<dbReference type="eggNOG" id="arCOG01757">
    <property type="taxonomic scope" value="Archaea"/>
</dbReference>
<feature type="domain" description="D-isomer specific 2-hydroxyacid dehydrogenase NAD-binding" evidence="5">
    <location>
        <begin position="103"/>
        <end position="282"/>
    </location>
</feature>
<dbReference type="RefSeq" id="WP_049990273.1">
    <property type="nucleotide sequence ID" value="NZ_FOIS01000001.1"/>
</dbReference>
<dbReference type="PANTHER" id="PTHR43333:SF1">
    <property type="entry name" value="D-ISOMER SPECIFIC 2-HYDROXYACID DEHYDROGENASE NAD-BINDING DOMAIN-CONTAINING PROTEIN"/>
    <property type="match status" value="1"/>
</dbReference>
<dbReference type="InterPro" id="IPR036291">
    <property type="entry name" value="NAD(P)-bd_dom_sf"/>
</dbReference>
<reference evidence="7" key="1">
    <citation type="submission" date="2016-10" db="EMBL/GenBank/DDBJ databases">
        <authorList>
            <person name="Varghese N."/>
        </authorList>
    </citation>
    <scope>NUCLEOTIDE SEQUENCE [LARGE SCALE GENOMIC DNA]</scope>
    <source>
        <strain evidence="7">CGMCC 1.12284</strain>
    </source>
</reference>
<keyword evidence="2" id="KW-0520">NAD</keyword>
<proteinExistence type="inferred from homology"/>
<evidence type="ECO:0000256" key="2">
    <source>
        <dbReference type="ARBA" id="ARBA00023027"/>
    </source>
</evidence>
<dbReference type="PANTHER" id="PTHR43333">
    <property type="entry name" value="2-HACID_DH_C DOMAIN-CONTAINING PROTEIN"/>
    <property type="match status" value="1"/>
</dbReference>
<accession>A0A1I0LY52</accession>
<feature type="domain" description="D-isomer specific 2-hydroxyacid dehydrogenase catalytic" evidence="4">
    <location>
        <begin position="10"/>
        <end position="312"/>
    </location>
</feature>
<sequence length="314" mass="34404">MPSVIVRHDQPIANALRDEREALTVVRAETEADCLATLSEADVFVTNPTNWTDEYLDGLSAGDWVQATSAGYAAFPLDEFEANDIAFTNAGGNYGHPVADHAFALLLGLARQLPRCFENQRRGEWDRDLGTDLLDLQGRTLTVVGLGDIGEEVARRGRAFGMDVFGTKRDPDAYDGCLPTERVRPSGDLFELLPETDTLVVAVPLTEATHHLVDEAALETLPNSAMLVNVARGPVIDEAALTDALAADRLAGAGLDVFEEEPLPEESPLWDREDVIVTPHVGGRSRAFIPRFVELFLENYDRRRAGDALRNRIV</sequence>
<dbReference type="InterPro" id="IPR006140">
    <property type="entry name" value="D-isomer_DH_NAD-bd"/>
</dbReference>
<dbReference type="EMBL" id="FOIS01000001">
    <property type="protein sequence ID" value="SEV80013.1"/>
    <property type="molecule type" value="Genomic_DNA"/>
</dbReference>
<dbReference type="GO" id="GO:0051287">
    <property type="term" value="F:NAD binding"/>
    <property type="evidence" value="ECO:0007669"/>
    <property type="project" value="InterPro"/>
</dbReference>
<dbReference type="SUPFAM" id="SSF51735">
    <property type="entry name" value="NAD(P)-binding Rossmann-fold domains"/>
    <property type="match status" value="1"/>
</dbReference>
<evidence type="ECO:0000259" key="5">
    <source>
        <dbReference type="Pfam" id="PF02826"/>
    </source>
</evidence>
<dbReference type="InterPro" id="IPR029753">
    <property type="entry name" value="D-isomer_DH_CS"/>
</dbReference>
<evidence type="ECO:0000313" key="7">
    <source>
        <dbReference type="Proteomes" id="UP000183275"/>
    </source>
</evidence>
<evidence type="ECO:0000259" key="4">
    <source>
        <dbReference type="Pfam" id="PF00389"/>
    </source>
</evidence>
<dbReference type="Pfam" id="PF02826">
    <property type="entry name" value="2-Hacid_dh_C"/>
    <property type="match status" value="1"/>
</dbReference>
<dbReference type="STRING" id="1202768.SAMN05216285_0056"/>
<dbReference type="SUPFAM" id="SSF52283">
    <property type="entry name" value="Formate/glycerate dehydrogenase catalytic domain-like"/>
    <property type="match status" value="1"/>
</dbReference>